<dbReference type="SUPFAM" id="SSF48452">
    <property type="entry name" value="TPR-like"/>
    <property type="match status" value="1"/>
</dbReference>
<dbReference type="InterPro" id="IPR019734">
    <property type="entry name" value="TPR_rpt"/>
</dbReference>
<accession>A0A425D4C2</accession>
<keyword evidence="2 3" id="KW-0802">TPR repeat</keyword>
<sequence>MEVSRDAPSAVVRATTVPRRKDAVEGLARALLSDCINKRNMEQFKAKKVINTSTVPQSAISSSFTSPKELESCRGMPLYDDGGGVLSCSSSALCVDKWLWNHVTCPLCREEVVYNLDSDRPQIPVHVRGTECPDVDQETMRKKLRSQCAEFRPVKPLKPAVQMMAQGTPFGNLMAEAVKLKGAQQATLRPVWDSWPQYFQHSMFMQDPIVSGREKPFDERLRLATEIKVQGNVHFAKGEFEEAVAQYEKALALFKYCENTDPDWKKKGIRDDDIYVVDYKPDNVHDQSQLDTLKVTLYLNISGTYLCPNVIVNSFNISFLVVCKLKLKEFALAISACGDVLAIDPTNAKAYYRVTLLALLRNLYRRLRLEHAQQRKLDKRTFSGMFNRGTVVDDTNVVEVTAPDKARANEKRLQKEVEDAEAIAHMYEQSGKLQEASELRQKIDQAKAATRATPPRVDFMHPTPEMIEDGKKNGYDHLLSLRYWATKFQEALGEADEILKTMTNQEISQLLQSEGIDFHSITDKDMLNEMVRNVLATKLRDMPRPGDEDTAAASDKTTSRSMRHIFALVGLWVLFRMYSSGGFAMLVRGLHALTFGDSTPLRPLTSADSFDDFDEF</sequence>
<feature type="repeat" description="TPR" evidence="3">
    <location>
        <begin position="224"/>
        <end position="257"/>
    </location>
</feature>
<dbReference type="InterPro" id="IPR039663">
    <property type="entry name" value="AIP/AIPL1/TTC9"/>
</dbReference>
<dbReference type="PROSITE" id="PS50005">
    <property type="entry name" value="TPR"/>
    <property type="match status" value="1"/>
</dbReference>
<keyword evidence="1" id="KW-0677">Repeat</keyword>
<dbReference type="AlphaFoldDB" id="A0A425D4C2"/>
<dbReference type="Gene3D" id="1.25.40.10">
    <property type="entry name" value="Tetratricopeptide repeat domain"/>
    <property type="match status" value="1"/>
</dbReference>
<evidence type="ECO:0000256" key="1">
    <source>
        <dbReference type="ARBA" id="ARBA00022737"/>
    </source>
</evidence>
<name>A0A425D4C2_APHAT</name>
<dbReference type="SMART" id="SM00028">
    <property type="entry name" value="TPR"/>
    <property type="match status" value="2"/>
</dbReference>
<gene>
    <name evidence="4" type="ORF">B5M09_003505</name>
</gene>
<dbReference type="InterPro" id="IPR011990">
    <property type="entry name" value="TPR-like_helical_dom_sf"/>
</dbReference>
<keyword evidence="5" id="KW-1185">Reference proteome</keyword>
<dbReference type="VEuPathDB" id="FungiDB:H257_13568"/>
<evidence type="ECO:0000313" key="4">
    <source>
        <dbReference type="EMBL" id="RQM24150.1"/>
    </source>
</evidence>
<evidence type="ECO:0000256" key="3">
    <source>
        <dbReference type="PROSITE-ProRule" id="PRU00339"/>
    </source>
</evidence>
<dbReference type="SUPFAM" id="SSF57850">
    <property type="entry name" value="RING/U-box"/>
    <property type="match status" value="1"/>
</dbReference>
<dbReference type="PANTHER" id="PTHR11242">
    <property type="entry name" value="ARYL HYDROCARBON RECEPTOR INTERACTING PROTEIN RELATED"/>
    <property type="match status" value="1"/>
</dbReference>
<organism evidence="4 5">
    <name type="scientific">Aphanomyces astaci</name>
    <name type="common">Crayfish plague agent</name>
    <dbReference type="NCBI Taxonomy" id="112090"/>
    <lineage>
        <taxon>Eukaryota</taxon>
        <taxon>Sar</taxon>
        <taxon>Stramenopiles</taxon>
        <taxon>Oomycota</taxon>
        <taxon>Saprolegniomycetes</taxon>
        <taxon>Saprolegniales</taxon>
        <taxon>Verrucalvaceae</taxon>
        <taxon>Aphanomyces</taxon>
    </lineage>
</organism>
<dbReference type="VEuPathDB" id="FungiDB:H257_13569"/>
<proteinExistence type="predicted"/>
<protein>
    <submittedName>
        <fullName evidence="4">Uncharacterized protein</fullName>
    </submittedName>
</protein>
<comment type="caution">
    <text evidence="4">The sequence shown here is derived from an EMBL/GenBank/DDBJ whole genome shotgun (WGS) entry which is preliminary data.</text>
</comment>
<reference evidence="4" key="1">
    <citation type="submission" date="2018-07" db="EMBL/GenBank/DDBJ databases">
        <title>Annotation of Aphanomyces astaci genome assembly.</title>
        <authorList>
            <person name="Studholme D.J."/>
        </authorList>
    </citation>
    <scope>NUCLEOTIDE SEQUENCE [LARGE SCALE GENOMIC DNA]</scope>
    <source>
        <strain evidence="4">Pc</strain>
    </source>
</reference>
<evidence type="ECO:0000256" key="2">
    <source>
        <dbReference type="ARBA" id="ARBA00022803"/>
    </source>
</evidence>
<dbReference type="EMBL" id="MZMZ02002775">
    <property type="protein sequence ID" value="RQM24150.1"/>
    <property type="molecule type" value="Genomic_DNA"/>
</dbReference>
<dbReference type="PANTHER" id="PTHR11242:SF17">
    <property type="match status" value="1"/>
</dbReference>
<evidence type="ECO:0000313" key="5">
    <source>
        <dbReference type="Proteomes" id="UP000284702"/>
    </source>
</evidence>
<dbReference type="Proteomes" id="UP000284702">
    <property type="component" value="Unassembled WGS sequence"/>
</dbReference>